<dbReference type="EMBL" id="VUJU01007375">
    <property type="protein sequence ID" value="KAF0745969.1"/>
    <property type="molecule type" value="Genomic_DNA"/>
</dbReference>
<evidence type="ECO:0000313" key="2">
    <source>
        <dbReference type="Proteomes" id="UP000478052"/>
    </source>
</evidence>
<gene>
    <name evidence="1" type="ORF">FWK35_00017399</name>
</gene>
<protein>
    <submittedName>
        <fullName evidence="1">Uncharacterized protein</fullName>
    </submittedName>
</protein>
<comment type="caution">
    <text evidence="1">The sequence shown here is derived from an EMBL/GenBank/DDBJ whole genome shotgun (WGS) entry which is preliminary data.</text>
</comment>
<feature type="non-terminal residue" evidence="1">
    <location>
        <position position="1"/>
    </location>
</feature>
<keyword evidence="2" id="KW-1185">Reference proteome</keyword>
<sequence length="213" mass="23289">TSKQNDSATASSVNVQLEIETSESLSAGELAKWTKTMLINFIVNKSLPASRKISDDLQSALLGTSDNVSLPGDETVNVAHILKSVVTELKLISSSNLKMHDMINRLSAGSPGVSSSANGHPSTLLDTKHVSVVESHPQVTASQLKSELFDDMDVSIFQMVNRHPSYSSFHVRIPAEMLTDVLQPTFWPEGIMVKRFWGRLRPERIANSSSSKN</sequence>
<dbReference type="Proteomes" id="UP000478052">
    <property type="component" value="Unassembled WGS sequence"/>
</dbReference>
<feature type="non-terminal residue" evidence="1">
    <location>
        <position position="213"/>
    </location>
</feature>
<evidence type="ECO:0000313" key="1">
    <source>
        <dbReference type="EMBL" id="KAF0745969.1"/>
    </source>
</evidence>
<proteinExistence type="predicted"/>
<reference evidence="1 2" key="1">
    <citation type="submission" date="2019-08" db="EMBL/GenBank/DDBJ databases">
        <title>Whole genome of Aphis craccivora.</title>
        <authorList>
            <person name="Voronova N.V."/>
            <person name="Shulinski R.S."/>
            <person name="Bandarenka Y.V."/>
            <person name="Zhorov D.G."/>
            <person name="Warner D."/>
        </authorList>
    </citation>
    <scope>NUCLEOTIDE SEQUENCE [LARGE SCALE GENOMIC DNA]</scope>
    <source>
        <strain evidence="1">180601</strain>
        <tissue evidence="1">Whole Body</tissue>
    </source>
</reference>
<organism evidence="1 2">
    <name type="scientific">Aphis craccivora</name>
    <name type="common">Cowpea aphid</name>
    <dbReference type="NCBI Taxonomy" id="307492"/>
    <lineage>
        <taxon>Eukaryota</taxon>
        <taxon>Metazoa</taxon>
        <taxon>Ecdysozoa</taxon>
        <taxon>Arthropoda</taxon>
        <taxon>Hexapoda</taxon>
        <taxon>Insecta</taxon>
        <taxon>Pterygota</taxon>
        <taxon>Neoptera</taxon>
        <taxon>Paraneoptera</taxon>
        <taxon>Hemiptera</taxon>
        <taxon>Sternorrhyncha</taxon>
        <taxon>Aphidomorpha</taxon>
        <taxon>Aphidoidea</taxon>
        <taxon>Aphididae</taxon>
        <taxon>Aphidini</taxon>
        <taxon>Aphis</taxon>
        <taxon>Aphis</taxon>
    </lineage>
</organism>
<accession>A0A6G0XYT0</accession>
<dbReference type="AlphaFoldDB" id="A0A6G0XYT0"/>
<name>A0A6G0XYT0_APHCR</name>
<dbReference type="OrthoDB" id="7323539at2759"/>